<evidence type="ECO:0000313" key="11">
    <source>
        <dbReference type="Proteomes" id="UP000823913"/>
    </source>
</evidence>
<dbReference type="InterPro" id="IPR028299">
    <property type="entry name" value="ClpA/B_CS2"/>
</dbReference>
<organism evidence="10 11">
    <name type="scientific">Candidatus Coproplasma avicola</name>
    <dbReference type="NCBI Taxonomy" id="2840744"/>
    <lineage>
        <taxon>Bacteria</taxon>
        <taxon>Bacillati</taxon>
        <taxon>Bacillota</taxon>
        <taxon>Clostridia</taxon>
        <taxon>Eubacteriales</taxon>
        <taxon>Candidatus Coproplasma</taxon>
    </lineage>
</organism>
<proteinExistence type="inferred from homology"/>
<reference evidence="10" key="1">
    <citation type="submission" date="2020-10" db="EMBL/GenBank/DDBJ databases">
        <authorList>
            <person name="Gilroy R."/>
        </authorList>
    </citation>
    <scope>NUCLEOTIDE SEQUENCE</scope>
    <source>
        <strain evidence="10">ChiW16-3235</strain>
    </source>
</reference>
<dbReference type="InterPro" id="IPR003959">
    <property type="entry name" value="ATPase_AAA_core"/>
</dbReference>
<dbReference type="Proteomes" id="UP000823913">
    <property type="component" value="Unassembled WGS sequence"/>
</dbReference>
<evidence type="ECO:0000256" key="2">
    <source>
        <dbReference type="ARBA" id="ARBA00022741"/>
    </source>
</evidence>
<dbReference type="Gene3D" id="3.40.50.300">
    <property type="entry name" value="P-loop containing nucleotide triphosphate hydrolases"/>
    <property type="match status" value="2"/>
</dbReference>
<keyword evidence="2 6" id="KW-0547">Nucleotide-binding</keyword>
<dbReference type="Pfam" id="PF00004">
    <property type="entry name" value="AAA"/>
    <property type="match status" value="1"/>
</dbReference>
<dbReference type="GO" id="GO:0005737">
    <property type="term" value="C:cytoplasm"/>
    <property type="evidence" value="ECO:0007669"/>
    <property type="project" value="TreeGrafter"/>
</dbReference>
<dbReference type="InterPro" id="IPR018368">
    <property type="entry name" value="ClpA/B_CS1"/>
</dbReference>
<keyword evidence="3 6" id="KW-0067">ATP-binding</keyword>
<keyword evidence="10" id="KW-0378">Hydrolase</keyword>
<dbReference type="GO" id="GO:0016887">
    <property type="term" value="F:ATP hydrolysis activity"/>
    <property type="evidence" value="ECO:0007669"/>
    <property type="project" value="InterPro"/>
</dbReference>
<dbReference type="InterPro" id="IPR001270">
    <property type="entry name" value="ClpA/B"/>
</dbReference>
<protein>
    <submittedName>
        <fullName evidence="10">ATP-dependent Clp protease ATP-binding subunit</fullName>
    </submittedName>
</protein>
<name>A0A9D1E5R2_9FIRM</name>
<dbReference type="InterPro" id="IPR004176">
    <property type="entry name" value="Clp_R_N"/>
</dbReference>
<evidence type="ECO:0000256" key="5">
    <source>
        <dbReference type="PROSITE-ProRule" id="PRU01251"/>
    </source>
</evidence>
<dbReference type="GO" id="GO:0006508">
    <property type="term" value="P:proteolysis"/>
    <property type="evidence" value="ECO:0007669"/>
    <property type="project" value="UniProtKB-KW"/>
</dbReference>
<dbReference type="AlphaFoldDB" id="A0A9D1E5R2"/>
<evidence type="ECO:0000256" key="4">
    <source>
        <dbReference type="ARBA" id="ARBA00023186"/>
    </source>
</evidence>
<dbReference type="Pfam" id="PF07724">
    <property type="entry name" value="AAA_2"/>
    <property type="match status" value="1"/>
</dbReference>
<dbReference type="InterPro" id="IPR036628">
    <property type="entry name" value="Clp_N_dom_sf"/>
</dbReference>
<evidence type="ECO:0000256" key="1">
    <source>
        <dbReference type="ARBA" id="ARBA00022737"/>
    </source>
</evidence>
<dbReference type="FunFam" id="3.40.50.300:FF:000010">
    <property type="entry name" value="Chaperone clpB 1, putative"/>
    <property type="match status" value="1"/>
</dbReference>
<feature type="coiled-coil region" evidence="7">
    <location>
        <begin position="402"/>
        <end position="448"/>
    </location>
</feature>
<evidence type="ECO:0000256" key="7">
    <source>
        <dbReference type="SAM" id="Coils"/>
    </source>
</evidence>
<keyword evidence="4 6" id="KW-0143">Chaperone</keyword>
<keyword evidence="10" id="KW-0645">Protease</keyword>
<dbReference type="InterPro" id="IPR027417">
    <property type="entry name" value="P-loop_NTPase"/>
</dbReference>
<dbReference type="GO" id="GO:0034605">
    <property type="term" value="P:cellular response to heat"/>
    <property type="evidence" value="ECO:0007669"/>
    <property type="project" value="TreeGrafter"/>
</dbReference>
<gene>
    <name evidence="10" type="ORF">IAB94_03010</name>
</gene>
<dbReference type="GO" id="GO:0008233">
    <property type="term" value="F:peptidase activity"/>
    <property type="evidence" value="ECO:0007669"/>
    <property type="project" value="UniProtKB-KW"/>
</dbReference>
<keyword evidence="7" id="KW-0175">Coiled coil</keyword>
<reference evidence="10" key="2">
    <citation type="journal article" date="2021" name="PeerJ">
        <title>Extensive microbial diversity within the chicken gut microbiome revealed by metagenomics and culture.</title>
        <authorList>
            <person name="Gilroy R."/>
            <person name="Ravi A."/>
            <person name="Getino M."/>
            <person name="Pursley I."/>
            <person name="Horton D.L."/>
            <person name="Alikhan N.F."/>
            <person name="Baker D."/>
            <person name="Gharbi K."/>
            <person name="Hall N."/>
            <person name="Watson M."/>
            <person name="Adriaenssens E.M."/>
            <person name="Foster-Nyarko E."/>
            <person name="Jarju S."/>
            <person name="Secka A."/>
            <person name="Antonio M."/>
            <person name="Oren A."/>
            <person name="Chaudhuri R.R."/>
            <person name="La Ragione R."/>
            <person name="Hildebrand F."/>
            <person name="Pallen M.J."/>
        </authorList>
    </citation>
    <scope>NUCLEOTIDE SEQUENCE</scope>
    <source>
        <strain evidence="10">ChiW16-3235</strain>
    </source>
</reference>
<dbReference type="GO" id="GO:0005524">
    <property type="term" value="F:ATP binding"/>
    <property type="evidence" value="ECO:0007669"/>
    <property type="project" value="UniProtKB-KW"/>
</dbReference>
<dbReference type="PRINTS" id="PR00300">
    <property type="entry name" value="CLPPROTEASEA"/>
</dbReference>
<dbReference type="InterPro" id="IPR050130">
    <property type="entry name" value="ClpA_ClpB"/>
</dbReference>
<comment type="caution">
    <text evidence="10">The sequence shown here is derived from an EMBL/GenBank/DDBJ whole genome shotgun (WGS) entry which is preliminary data.</text>
</comment>
<dbReference type="Gene3D" id="1.10.1780.10">
    <property type="entry name" value="Clp, N-terminal domain"/>
    <property type="match status" value="1"/>
</dbReference>
<dbReference type="CDD" id="cd19499">
    <property type="entry name" value="RecA-like_ClpB_Hsp104-like"/>
    <property type="match status" value="1"/>
</dbReference>
<dbReference type="InterPro" id="IPR041546">
    <property type="entry name" value="ClpA/ClpB_AAA_lid"/>
</dbReference>
<dbReference type="SMART" id="SM00382">
    <property type="entry name" value="AAA"/>
    <property type="match status" value="1"/>
</dbReference>
<feature type="non-terminal residue" evidence="10">
    <location>
        <position position="594"/>
    </location>
</feature>
<dbReference type="PANTHER" id="PTHR11638:SF18">
    <property type="entry name" value="HEAT SHOCK PROTEIN 104"/>
    <property type="match status" value="1"/>
</dbReference>
<feature type="region of interest" description="Disordered" evidence="8">
    <location>
        <begin position="132"/>
        <end position="151"/>
    </location>
</feature>
<evidence type="ECO:0000259" key="9">
    <source>
        <dbReference type="PROSITE" id="PS51903"/>
    </source>
</evidence>
<evidence type="ECO:0000313" key="10">
    <source>
        <dbReference type="EMBL" id="HIR67002.1"/>
    </source>
</evidence>
<dbReference type="Pfam" id="PF02861">
    <property type="entry name" value="Clp_N"/>
    <property type="match status" value="1"/>
</dbReference>
<evidence type="ECO:0000256" key="8">
    <source>
        <dbReference type="SAM" id="MobiDB-lite"/>
    </source>
</evidence>
<dbReference type="PROSITE" id="PS51903">
    <property type="entry name" value="CLP_R"/>
    <property type="match status" value="1"/>
</dbReference>
<dbReference type="PANTHER" id="PTHR11638">
    <property type="entry name" value="ATP-DEPENDENT CLP PROTEASE"/>
    <property type="match status" value="1"/>
</dbReference>
<feature type="domain" description="Clp R" evidence="9">
    <location>
        <begin position="1"/>
        <end position="107"/>
    </location>
</feature>
<sequence length="594" mass="65308">MLMTEGCTAGEILRSAGVSKDKFRHFLLNSADRNSSISGYTPRTKHMFERAVSLAVEYGGEDALAGTEHLMYAVMESPECLAMRILRAIGASMPLLASRLEMALDGAFDNDDDEEEEQASVPLWIFEESPMSRARKTQQKNERGDGLNPELAQYGTNLTQKAREGKIDPVIGRKKEIDKIIQVLSRRTKNNPVLIGEPGVGKSAVVEGLAQAIVANQVPDLLKGKIVFSLDLASMVAGSKYRGDFEERLKNAIDSIKENGNIILFIDEIHNLVGAGSTSDGNLDAANILKPMLARGELQTIGATTLEEYRKYIEKDAALERRFTPVQVDEPSVEDTVEILRGLRDKYEAHHKVVITDEAIIAAATLSDRYITDRYLPDKAIDLIDEAASRARLDSYNTPAEIKELEEKLKRLNAEKTKAARGENYTQAQKLVDEINAVHAKIKSLDSEWKEGAHASPPQIGSNEIAKIVSSWTGVPVLKLTEQESEKLLHLEENLHKRIIGQDEAVSAVSRAIRRARAGLAEANRPIGSFIFVGPTGVGKTDLAKALAEAMFGDEKLMIRLDMSEYMEKHTVSKLIGAPPGYVGYDDNNGGQLT</sequence>
<dbReference type="SUPFAM" id="SSF81923">
    <property type="entry name" value="Double Clp-N motif"/>
    <property type="match status" value="1"/>
</dbReference>
<dbReference type="SUPFAM" id="SSF52540">
    <property type="entry name" value="P-loop containing nucleoside triphosphate hydrolases"/>
    <property type="match status" value="2"/>
</dbReference>
<keyword evidence="1 5" id="KW-0677">Repeat</keyword>
<dbReference type="Pfam" id="PF17871">
    <property type="entry name" value="AAA_lid_9"/>
    <property type="match status" value="1"/>
</dbReference>
<dbReference type="InterPro" id="IPR003593">
    <property type="entry name" value="AAA+_ATPase"/>
</dbReference>
<evidence type="ECO:0000256" key="3">
    <source>
        <dbReference type="ARBA" id="ARBA00022840"/>
    </source>
</evidence>
<accession>A0A9D1E5R2</accession>
<dbReference type="CDD" id="cd00009">
    <property type="entry name" value="AAA"/>
    <property type="match status" value="1"/>
</dbReference>
<comment type="similarity">
    <text evidence="6">Belongs to the ClpA/ClpB family.</text>
</comment>
<dbReference type="PROSITE" id="PS00870">
    <property type="entry name" value="CLPAB_1"/>
    <property type="match status" value="1"/>
</dbReference>
<dbReference type="EMBL" id="DVHK01000071">
    <property type="protein sequence ID" value="HIR67002.1"/>
    <property type="molecule type" value="Genomic_DNA"/>
</dbReference>
<evidence type="ECO:0000256" key="6">
    <source>
        <dbReference type="RuleBase" id="RU004432"/>
    </source>
</evidence>
<dbReference type="PROSITE" id="PS00871">
    <property type="entry name" value="CLPAB_2"/>
    <property type="match status" value="1"/>
</dbReference>
<dbReference type="Gene3D" id="4.10.860.10">
    <property type="entry name" value="UVR domain"/>
    <property type="match status" value="1"/>
</dbReference>
<dbReference type="Gene3D" id="1.10.8.60">
    <property type="match status" value="1"/>
</dbReference>